<evidence type="ECO:0000313" key="8">
    <source>
        <dbReference type="Proteomes" id="UP000654913"/>
    </source>
</evidence>
<evidence type="ECO:0000256" key="5">
    <source>
        <dbReference type="SAM" id="MobiDB-lite"/>
    </source>
</evidence>
<dbReference type="InterPro" id="IPR036864">
    <property type="entry name" value="Zn2-C6_fun-type_DNA-bd_sf"/>
</dbReference>
<dbReference type="PANTHER" id="PTHR31069:SF31">
    <property type="entry name" value="MONODICTYPHENONE CLUSTER TRANSCRIPTION FACTOR-RELATED"/>
    <property type="match status" value="1"/>
</dbReference>
<protein>
    <recommendedName>
        <fullName evidence="6">Zn(2)-C6 fungal-type domain-containing protein</fullName>
    </recommendedName>
</protein>
<dbReference type="GO" id="GO:0008270">
    <property type="term" value="F:zinc ion binding"/>
    <property type="evidence" value="ECO:0007669"/>
    <property type="project" value="InterPro"/>
</dbReference>
<evidence type="ECO:0000256" key="1">
    <source>
        <dbReference type="ARBA" id="ARBA00023015"/>
    </source>
</evidence>
<dbReference type="KEGG" id="apuu:APUU_30926A"/>
<keyword evidence="3" id="KW-0804">Transcription</keyword>
<dbReference type="RefSeq" id="XP_041554895.1">
    <property type="nucleotide sequence ID" value="XM_041702073.1"/>
</dbReference>
<dbReference type="SMART" id="SM00066">
    <property type="entry name" value="GAL4"/>
    <property type="match status" value="1"/>
</dbReference>
<keyword evidence="8" id="KW-1185">Reference proteome</keyword>
<dbReference type="OrthoDB" id="1393670at2759"/>
<gene>
    <name evidence="7" type="ORF">APUU_30926A</name>
</gene>
<dbReference type="PROSITE" id="PS00463">
    <property type="entry name" value="ZN2_CY6_FUNGAL_1"/>
    <property type="match status" value="1"/>
</dbReference>
<dbReference type="Proteomes" id="UP000654913">
    <property type="component" value="Chromosome 3"/>
</dbReference>
<keyword evidence="4" id="KW-0539">Nucleus</keyword>
<feature type="region of interest" description="Disordered" evidence="5">
    <location>
        <begin position="53"/>
        <end position="86"/>
    </location>
</feature>
<evidence type="ECO:0000313" key="7">
    <source>
        <dbReference type="EMBL" id="BCS22701.1"/>
    </source>
</evidence>
<dbReference type="SUPFAM" id="SSF57701">
    <property type="entry name" value="Zn2/Cys6 DNA-binding domain"/>
    <property type="match status" value="1"/>
</dbReference>
<organism evidence="7 8">
    <name type="scientific">Aspergillus puulaauensis</name>
    <dbReference type="NCBI Taxonomy" id="1220207"/>
    <lineage>
        <taxon>Eukaryota</taxon>
        <taxon>Fungi</taxon>
        <taxon>Dikarya</taxon>
        <taxon>Ascomycota</taxon>
        <taxon>Pezizomycotina</taxon>
        <taxon>Eurotiomycetes</taxon>
        <taxon>Eurotiomycetidae</taxon>
        <taxon>Eurotiales</taxon>
        <taxon>Aspergillaceae</taxon>
        <taxon>Aspergillus</taxon>
    </lineage>
</organism>
<dbReference type="CDD" id="cd00067">
    <property type="entry name" value="GAL4"/>
    <property type="match status" value="1"/>
</dbReference>
<name>A0A7R7XJP3_9EURO</name>
<reference evidence="7" key="1">
    <citation type="submission" date="2021-01" db="EMBL/GenBank/DDBJ databases">
        <authorList>
            <consortium name="Aspergillus puulaauensis MK2 genome sequencing consortium"/>
            <person name="Kazuki M."/>
            <person name="Futagami T."/>
        </authorList>
    </citation>
    <scope>NUCLEOTIDE SEQUENCE</scope>
    <source>
        <strain evidence="7">MK2</strain>
    </source>
</reference>
<dbReference type="Gene3D" id="4.10.240.10">
    <property type="entry name" value="Zn(2)-C6 fungal-type DNA-binding domain"/>
    <property type="match status" value="1"/>
</dbReference>
<keyword evidence="2" id="KW-0238">DNA-binding</keyword>
<feature type="compositionally biased region" description="Basic residues" evidence="5">
    <location>
        <begin position="58"/>
        <end position="69"/>
    </location>
</feature>
<sequence length="360" mass="39713">MLTESGARSSNGETPKLRTACENCRQSKVKCNLSGKDTCIRCLRHGLPCRYRAANRSGKPKGSKNRSTLRKLGQLQERKSAFTSSDRLAKKSIEAIPSPQFTRSDTDMSLKTVQSLSESPMNDVSNTSMVLADYTEYPSLYPDSMANSPCAASMSPTFLQKEFITKGLTTFPLAVHIPSALRPTCDCAETLVSYHDNLRQMVVNPGQLRFDQILQGVQAALSVCRGFLQCPSGHKDNHSANDTSLILCMSTLEITLQLLDFWATYDLIPQSREGPRETVSYGEYEMGPDEGRRIRRFLIRGRLLLCKDTLGLLKSAAGFKEDGLGGTWLQQIIGGSEAMADSFLYAISEADCICNLPSYT</sequence>
<dbReference type="AlphaFoldDB" id="A0A7R7XJP3"/>
<evidence type="ECO:0000256" key="2">
    <source>
        <dbReference type="ARBA" id="ARBA00023125"/>
    </source>
</evidence>
<feature type="domain" description="Zn(2)-C6 fungal-type" evidence="6">
    <location>
        <begin position="20"/>
        <end position="51"/>
    </location>
</feature>
<dbReference type="PANTHER" id="PTHR31069">
    <property type="entry name" value="OLEATE-ACTIVATED TRANSCRIPTION FACTOR 1-RELATED"/>
    <property type="match status" value="1"/>
</dbReference>
<evidence type="ECO:0000259" key="6">
    <source>
        <dbReference type="PROSITE" id="PS50048"/>
    </source>
</evidence>
<proteinExistence type="predicted"/>
<dbReference type="GO" id="GO:0000981">
    <property type="term" value="F:DNA-binding transcription factor activity, RNA polymerase II-specific"/>
    <property type="evidence" value="ECO:0007669"/>
    <property type="project" value="InterPro"/>
</dbReference>
<dbReference type="InterPro" id="IPR050675">
    <property type="entry name" value="OAF3"/>
</dbReference>
<dbReference type="GO" id="GO:0003677">
    <property type="term" value="F:DNA binding"/>
    <property type="evidence" value="ECO:0007669"/>
    <property type="project" value="UniProtKB-KW"/>
</dbReference>
<dbReference type="InterPro" id="IPR001138">
    <property type="entry name" value="Zn2Cys6_DnaBD"/>
</dbReference>
<dbReference type="GeneID" id="64972706"/>
<evidence type="ECO:0000256" key="3">
    <source>
        <dbReference type="ARBA" id="ARBA00023163"/>
    </source>
</evidence>
<dbReference type="PROSITE" id="PS50048">
    <property type="entry name" value="ZN2_CY6_FUNGAL_2"/>
    <property type="match status" value="1"/>
</dbReference>
<dbReference type="EMBL" id="AP024445">
    <property type="protein sequence ID" value="BCS22701.1"/>
    <property type="molecule type" value="Genomic_DNA"/>
</dbReference>
<evidence type="ECO:0000256" key="4">
    <source>
        <dbReference type="ARBA" id="ARBA00023242"/>
    </source>
</evidence>
<dbReference type="Pfam" id="PF00172">
    <property type="entry name" value="Zn_clus"/>
    <property type="match status" value="1"/>
</dbReference>
<accession>A0A7R7XJP3</accession>
<reference evidence="7" key="2">
    <citation type="submission" date="2021-02" db="EMBL/GenBank/DDBJ databases">
        <title>Aspergillus puulaauensis MK2 genome sequence.</title>
        <authorList>
            <person name="Futagami T."/>
            <person name="Mori K."/>
            <person name="Kadooka C."/>
            <person name="Tanaka T."/>
        </authorList>
    </citation>
    <scope>NUCLEOTIDE SEQUENCE</scope>
    <source>
        <strain evidence="7">MK2</strain>
    </source>
</reference>
<keyword evidence="1" id="KW-0805">Transcription regulation</keyword>